<dbReference type="RefSeq" id="WP_171780182.1">
    <property type="nucleotide sequence ID" value="NZ_JABAGV010000010.1"/>
</dbReference>
<comment type="caution">
    <text evidence="1">The sequence shown here is derived from an EMBL/GenBank/DDBJ whole genome shotgun (WGS) entry which is preliminary data.</text>
</comment>
<sequence>MKVTELSQGQLSELKMNYYYGEDEDDGHEAEYACPDDVPNEVIFKHYADIDFVNDDFGCSQGDDDGEED</sequence>
<gene>
    <name evidence="1" type="ORF">HGI39_05790</name>
</gene>
<dbReference type="Proteomes" id="UP001194098">
    <property type="component" value="Unassembled WGS sequence"/>
</dbReference>
<dbReference type="EMBL" id="JABAGV010000010">
    <property type="protein sequence ID" value="MBC2474226.1"/>
    <property type="molecule type" value="Genomic_DNA"/>
</dbReference>
<organism evidence="1 2">
    <name type="scientific">Clostridium beijerinckii</name>
    <name type="common">Clostridium MP</name>
    <dbReference type="NCBI Taxonomy" id="1520"/>
    <lineage>
        <taxon>Bacteria</taxon>
        <taxon>Bacillati</taxon>
        <taxon>Bacillota</taxon>
        <taxon>Clostridia</taxon>
        <taxon>Eubacteriales</taxon>
        <taxon>Clostridiaceae</taxon>
        <taxon>Clostridium</taxon>
    </lineage>
</organism>
<reference evidence="1" key="2">
    <citation type="journal article" date="2022" name="Nat. Biotechnol.">
        <title>Carbon-negative production of acetone and isopropanol by gas fermentation at industrial pilot scale.</title>
        <authorList>
            <person name="Liew F.E."/>
            <person name="Nogle R."/>
            <person name="Abdalla T."/>
            <person name="Rasor B.J."/>
            <person name="Canter C."/>
            <person name="Jensen R.O."/>
            <person name="Wang L."/>
            <person name="Strutz J."/>
            <person name="Chirania P."/>
            <person name="De Tissera S."/>
            <person name="Mueller A.P."/>
            <person name="Ruan Z."/>
            <person name="Gao A."/>
            <person name="Tran L."/>
            <person name="Engle N.L."/>
            <person name="Bromley J.C."/>
            <person name="Daniell J."/>
            <person name="Conrado R."/>
            <person name="Tschaplinski T.J."/>
            <person name="Giannone R.J."/>
            <person name="Hettich R.L."/>
            <person name="Karim A.S."/>
            <person name="Simpson S.D."/>
            <person name="Brown S.D."/>
            <person name="Leang C."/>
            <person name="Jewett M.C."/>
            <person name="Kopke M."/>
        </authorList>
    </citation>
    <scope>NUCLEOTIDE SEQUENCE</scope>
    <source>
        <strain evidence="1">DJ015</strain>
    </source>
</reference>
<reference evidence="1" key="1">
    <citation type="submission" date="2020-04" db="EMBL/GenBank/DDBJ databases">
        <authorList>
            <person name="Brown S."/>
        </authorList>
    </citation>
    <scope>NUCLEOTIDE SEQUENCE</scope>
    <source>
        <strain evidence="1">DJ015</strain>
    </source>
</reference>
<protein>
    <submittedName>
        <fullName evidence="1">Uncharacterized protein</fullName>
    </submittedName>
</protein>
<evidence type="ECO:0000313" key="1">
    <source>
        <dbReference type="EMBL" id="MBC2474226.1"/>
    </source>
</evidence>
<dbReference type="AlphaFoldDB" id="A0AAW3W6D0"/>
<evidence type="ECO:0000313" key="2">
    <source>
        <dbReference type="Proteomes" id="UP001194098"/>
    </source>
</evidence>
<accession>A0AAW3W6D0</accession>
<name>A0AAW3W6D0_CLOBE</name>
<proteinExistence type="predicted"/>